<sequence length="275" mass="32349">MSSSYLKDEPTYVYALVPTSEKDRIPLIERRGVDDQNSVFLSQFGEIIVVACKLNADDYSKENLEQHAQNPNWVKAKATHHHEIIKEIHDHCTVLPLKFCAIYSNKDAINEELNKKKEDICRLFSLFKDRAGWNVKIYYQKEMFIKYMNNHNVALQEMKQEIQILSPGKQFLMKKKYDLQLDQIVNQEVKSLTDNIQTRLMKSSDNYVSKKIWNKQITNKKEDMVSNSVYLIHNDKALKNFKQDIEQIQKDYKELGFLIDCTGPWPPYDFLDVQS</sequence>
<dbReference type="PANTHER" id="PTHR36852:SF1">
    <property type="entry name" value="PROTEIN GVPL 2"/>
    <property type="match status" value="1"/>
</dbReference>
<reference evidence="4" key="1">
    <citation type="submission" date="2022-02" db="EMBL/GenBank/DDBJ databases">
        <title>Halalkalibacter sp. nov. isolated from Lonar Lake, India.</title>
        <authorList>
            <person name="Joshi A."/>
            <person name="Thite S."/>
            <person name="Lodha T."/>
        </authorList>
    </citation>
    <scope>NUCLEOTIDE SEQUENCE</scope>
    <source>
        <strain evidence="4">MEB205</strain>
    </source>
</reference>
<keyword evidence="5" id="KW-1185">Reference proteome</keyword>
<dbReference type="GO" id="GO:0031411">
    <property type="term" value="C:gas vesicle"/>
    <property type="evidence" value="ECO:0007669"/>
    <property type="project" value="UniProtKB-SubCell"/>
</dbReference>
<protein>
    <submittedName>
        <fullName evidence="4">GvpL/GvpF family gas vesicle protein</fullName>
    </submittedName>
</protein>
<dbReference type="InterPro" id="IPR009430">
    <property type="entry name" value="GvpL/GvpF"/>
</dbReference>
<comment type="similarity">
    <text evidence="3">Belongs to the gas vesicle GvpF/GvpL family.</text>
</comment>
<evidence type="ECO:0000256" key="3">
    <source>
        <dbReference type="ARBA" id="ARBA00035643"/>
    </source>
</evidence>
<dbReference type="PANTHER" id="PTHR36852">
    <property type="entry name" value="PROTEIN GVPL 2"/>
    <property type="match status" value="1"/>
</dbReference>
<dbReference type="EMBL" id="JAKRYL010000002">
    <property type="protein sequence ID" value="MCL7745810.1"/>
    <property type="molecule type" value="Genomic_DNA"/>
</dbReference>
<dbReference type="RefSeq" id="WP_250094751.1">
    <property type="nucleotide sequence ID" value="NZ_JAKRYL010000002.1"/>
</dbReference>
<evidence type="ECO:0000313" key="4">
    <source>
        <dbReference type="EMBL" id="MCL7745810.1"/>
    </source>
</evidence>
<dbReference type="Pfam" id="PF06386">
    <property type="entry name" value="GvpL_GvpF"/>
    <property type="match status" value="1"/>
</dbReference>
<organism evidence="4 5">
    <name type="scientific">Halalkalibacter alkaliphilus</name>
    <dbReference type="NCBI Taxonomy" id="2917993"/>
    <lineage>
        <taxon>Bacteria</taxon>
        <taxon>Bacillati</taxon>
        <taxon>Bacillota</taxon>
        <taxon>Bacilli</taxon>
        <taxon>Bacillales</taxon>
        <taxon>Bacillaceae</taxon>
        <taxon>Halalkalibacter</taxon>
    </lineage>
</organism>
<dbReference type="GO" id="GO:0031412">
    <property type="term" value="P:gas vesicle organization"/>
    <property type="evidence" value="ECO:0007669"/>
    <property type="project" value="InterPro"/>
</dbReference>
<proteinExistence type="inferred from homology"/>
<comment type="caution">
    <text evidence="4">The sequence shown here is derived from an EMBL/GenBank/DDBJ whole genome shotgun (WGS) entry which is preliminary data.</text>
</comment>
<comment type="subcellular location">
    <subcellularLocation>
        <location evidence="2">Gas vesicle</location>
    </subcellularLocation>
</comment>
<dbReference type="AlphaFoldDB" id="A0A9X1ZZA8"/>
<evidence type="ECO:0000256" key="2">
    <source>
        <dbReference type="ARBA" id="ARBA00035108"/>
    </source>
</evidence>
<dbReference type="Proteomes" id="UP001139150">
    <property type="component" value="Unassembled WGS sequence"/>
</dbReference>
<accession>A0A9X1ZZA8</accession>
<name>A0A9X1ZZA8_9BACI</name>
<evidence type="ECO:0000256" key="1">
    <source>
        <dbReference type="ARBA" id="ARBA00022987"/>
    </source>
</evidence>
<gene>
    <name evidence="4" type="ORF">MF646_01630</name>
</gene>
<evidence type="ECO:0000313" key="5">
    <source>
        <dbReference type="Proteomes" id="UP001139150"/>
    </source>
</evidence>
<keyword evidence="1" id="KW-0304">Gas vesicle</keyword>